<evidence type="ECO:0000313" key="3">
    <source>
        <dbReference type="EMBL" id="GGH43087.1"/>
    </source>
</evidence>
<reference evidence="3" key="2">
    <citation type="submission" date="2020-09" db="EMBL/GenBank/DDBJ databases">
        <authorList>
            <person name="Sun Q."/>
            <person name="Zhou Y."/>
        </authorList>
    </citation>
    <scope>NUCLEOTIDE SEQUENCE</scope>
    <source>
        <strain evidence="3">CGMCC 1.15794</strain>
    </source>
</reference>
<sequence length="405" mass="43285">MTMTDTAAGSALEEDSLGLEPKTTAEAILRNTDRILPVIAEEADEIERIARLTPRAERIMRAAGVFELGFGKHRGGVEATLREQVEATAKVSAIDAGAGWNVGVLNAGGYYATRLPQDGFDELYGDTLDHPTSGAFHPPGRAEVVDGGFMVTGNWGWGSGSYSADYIVGGCLVFKDGQPMPGVSGRQALYGLYLPKEAIVVAHDWQTLGVRGSGSTSYSIPEPTFVPARHSFDREPLDDGDKDPLNKSVHIAFFGLTGVALGVAEHAVRLAAEYLRVRYESSPTRVDANMLQCLGEAASEVEFAYAGVRAAADAVDEVLFTPGRALSPLELARMVTANQQAAIALRRVLNLASEVAQSSYILDREPLQRVLRDGFSALAHAGTRRAGLQMVGKAHVESAATDWVL</sequence>
<dbReference type="InterPro" id="IPR046373">
    <property type="entry name" value="Acyl-CoA_Oxase/DH_mid-dom_sf"/>
</dbReference>
<protein>
    <submittedName>
        <fullName evidence="3">Acyl-CoA dehydrogenase</fullName>
    </submittedName>
</protein>
<name>A0A917MLL4_9MICO</name>
<dbReference type="GO" id="GO:0016627">
    <property type="term" value="F:oxidoreductase activity, acting on the CH-CH group of donors"/>
    <property type="evidence" value="ECO:0007669"/>
    <property type="project" value="InterPro"/>
</dbReference>
<dbReference type="InterPro" id="IPR013107">
    <property type="entry name" value="Acyl-CoA_DH_C"/>
</dbReference>
<dbReference type="Proteomes" id="UP000657592">
    <property type="component" value="Unassembled WGS sequence"/>
</dbReference>
<dbReference type="GO" id="GO:0050660">
    <property type="term" value="F:flavin adenine dinucleotide binding"/>
    <property type="evidence" value="ECO:0007669"/>
    <property type="project" value="InterPro"/>
</dbReference>
<dbReference type="Gene3D" id="2.40.110.10">
    <property type="entry name" value="Butyryl-CoA Dehydrogenase, subunit A, domain 2"/>
    <property type="match status" value="1"/>
</dbReference>
<dbReference type="AlphaFoldDB" id="A0A917MLL4"/>
<gene>
    <name evidence="3" type="ORF">GCM10010921_16760</name>
</gene>
<evidence type="ECO:0000256" key="1">
    <source>
        <dbReference type="ARBA" id="ARBA00023002"/>
    </source>
</evidence>
<dbReference type="InterPro" id="IPR037069">
    <property type="entry name" value="AcylCoA_DH/ox_N_sf"/>
</dbReference>
<feature type="domain" description="Acyl-CoA dehydrogenase C-terminal" evidence="2">
    <location>
        <begin position="257"/>
        <end position="384"/>
    </location>
</feature>
<dbReference type="InterPro" id="IPR036250">
    <property type="entry name" value="AcylCo_DH-like_C"/>
</dbReference>
<proteinExistence type="predicted"/>
<dbReference type="Pfam" id="PF08028">
    <property type="entry name" value="Acyl-CoA_dh_2"/>
    <property type="match status" value="1"/>
</dbReference>
<dbReference type="Gene3D" id="1.10.540.10">
    <property type="entry name" value="Acyl-CoA dehydrogenase/oxidase, N-terminal domain"/>
    <property type="match status" value="1"/>
</dbReference>
<dbReference type="EMBL" id="BMJY01000005">
    <property type="protein sequence ID" value="GGH43087.1"/>
    <property type="molecule type" value="Genomic_DNA"/>
</dbReference>
<evidence type="ECO:0000259" key="2">
    <source>
        <dbReference type="Pfam" id="PF08028"/>
    </source>
</evidence>
<keyword evidence="1" id="KW-0560">Oxidoreductase</keyword>
<dbReference type="InterPro" id="IPR009100">
    <property type="entry name" value="AcylCoA_DH/oxidase_NM_dom_sf"/>
</dbReference>
<comment type="caution">
    <text evidence="3">The sequence shown here is derived from an EMBL/GenBank/DDBJ whole genome shotgun (WGS) entry which is preliminary data.</text>
</comment>
<dbReference type="Gene3D" id="1.20.140.10">
    <property type="entry name" value="Butyryl-CoA Dehydrogenase, subunit A, domain 3"/>
    <property type="match status" value="1"/>
</dbReference>
<dbReference type="PIRSF" id="PIRSF016578">
    <property type="entry name" value="HsaA"/>
    <property type="match status" value="1"/>
</dbReference>
<keyword evidence="4" id="KW-1185">Reference proteome</keyword>
<organism evidence="3 4">
    <name type="scientific">Microbacterium album</name>
    <dbReference type="NCBI Taxonomy" id="2053191"/>
    <lineage>
        <taxon>Bacteria</taxon>
        <taxon>Bacillati</taxon>
        <taxon>Actinomycetota</taxon>
        <taxon>Actinomycetes</taxon>
        <taxon>Micrococcales</taxon>
        <taxon>Microbacteriaceae</taxon>
        <taxon>Microbacterium</taxon>
    </lineage>
</organism>
<reference evidence="3" key="1">
    <citation type="journal article" date="2014" name="Int. J. Syst. Evol. Microbiol.">
        <title>Complete genome sequence of Corynebacterium casei LMG S-19264T (=DSM 44701T), isolated from a smear-ripened cheese.</title>
        <authorList>
            <consortium name="US DOE Joint Genome Institute (JGI-PGF)"/>
            <person name="Walter F."/>
            <person name="Albersmeier A."/>
            <person name="Kalinowski J."/>
            <person name="Ruckert C."/>
        </authorList>
    </citation>
    <scope>NUCLEOTIDE SEQUENCE</scope>
    <source>
        <strain evidence="3">CGMCC 1.15794</strain>
    </source>
</reference>
<dbReference type="SUPFAM" id="SSF47203">
    <property type="entry name" value="Acyl-CoA dehydrogenase C-terminal domain-like"/>
    <property type="match status" value="1"/>
</dbReference>
<accession>A0A917MLL4</accession>
<evidence type="ECO:0000313" key="4">
    <source>
        <dbReference type="Proteomes" id="UP000657592"/>
    </source>
</evidence>
<dbReference type="SUPFAM" id="SSF56645">
    <property type="entry name" value="Acyl-CoA dehydrogenase NM domain-like"/>
    <property type="match status" value="1"/>
</dbReference>